<dbReference type="Pfam" id="PF13625">
    <property type="entry name" value="Helicase_C_3"/>
    <property type="match status" value="1"/>
</dbReference>
<keyword evidence="4" id="KW-1185">Reference proteome</keyword>
<dbReference type="InterPro" id="IPR032830">
    <property type="entry name" value="XPB/Ssl2_N"/>
</dbReference>
<keyword evidence="3" id="KW-0067">ATP-binding</keyword>
<dbReference type="EMBL" id="VFON01000001">
    <property type="protein sequence ID" value="TQL43565.1"/>
    <property type="molecule type" value="Genomic_DNA"/>
</dbReference>
<evidence type="ECO:0000256" key="1">
    <source>
        <dbReference type="SAM" id="MobiDB-lite"/>
    </source>
</evidence>
<evidence type="ECO:0000259" key="2">
    <source>
        <dbReference type="Pfam" id="PF13625"/>
    </source>
</evidence>
<keyword evidence="3" id="KW-0547">Nucleotide-binding</keyword>
<name>A0A542Y691_9MICO</name>
<dbReference type="GO" id="GO:0004386">
    <property type="term" value="F:helicase activity"/>
    <property type="evidence" value="ECO:0007669"/>
    <property type="project" value="UniProtKB-KW"/>
</dbReference>
<dbReference type="Proteomes" id="UP000319094">
    <property type="component" value="Unassembled WGS sequence"/>
</dbReference>
<organism evidence="3 4">
    <name type="scientific">Leucobacter komagatae</name>
    <dbReference type="NCBI Taxonomy" id="55969"/>
    <lineage>
        <taxon>Bacteria</taxon>
        <taxon>Bacillati</taxon>
        <taxon>Actinomycetota</taxon>
        <taxon>Actinomycetes</taxon>
        <taxon>Micrococcales</taxon>
        <taxon>Microbacteriaceae</taxon>
        <taxon>Leucobacter</taxon>
    </lineage>
</organism>
<feature type="domain" description="Helicase XPB/Ssl2 N-terminal" evidence="2">
    <location>
        <begin position="331"/>
        <end position="454"/>
    </location>
</feature>
<keyword evidence="3" id="KW-0378">Hydrolase</keyword>
<sequence>MSGTLALSSLIASLDRAGLTSLVRSRRVAAPGSVHDPLDLAAELLKPESISQALTLLPWEDLARLIGAEEGGGANVSGSLAAERLRGRGLLGAGDVALPEVSAALESLLAARGLTRREVLDGDPGEGFPAAPEGSDTSSWFAAALTATGQTAWILRELERSPAKLNRNGDVASAWLRAVEDRLAIPHPADLVTLVRAADLAFPADGVCVSTGANWLRAEHEERWLLLARAAVSLMPVQLLEMLAGLRPGTAIPPVIGRFPARFPLATETTFTAIEHTAALWERIGLTVAGSVSDVGATVILNELSQLPAAAADDTAVGIELGFPDPAAGIYIQPDLSVIVPGTLGADDEAALAAIALPEQLGVASTLRISEATLSEAFHRGLSGDDIRELIGGLALTGIPQPVDYLITALSERAGSIVVRPFLSEQWRSRVTFARPELRSTVLVDRRLAHLQLHEPGPGTDVGFDPSDDPADLAAPSLLSRLRADHVLAALLDARYPARGAEGLVAQQDPEAPTSALRPSGARRAAEAPGPAERQATAAEELIERVLDSASDGPTDTSRLITLAIRDRTRLSVTVEIRGETRTFAIVPVSLAGGRMRALDETAGVERTLPLDAITEISQLA</sequence>
<proteinExistence type="predicted"/>
<gene>
    <name evidence="3" type="ORF">FB468_1591</name>
</gene>
<accession>A0A542Y691</accession>
<reference evidence="3 4" key="1">
    <citation type="submission" date="2019-06" db="EMBL/GenBank/DDBJ databases">
        <title>Sequencing the genomes of 1000 actinobacteria strains.</title>
        <authorList>
            <person name="Klenk H.-P."/>
        </authorList>
    </citation>
    <scope>NUCLEOTIDE SEQUENCE [LARGE SCALE GENOMIC DNA]</scope>
    <source>
        <strain evidence="3 4">DSM 8803</strain>
    </source>
</reference>
<protein>
    <submittedName>
        <fullName evidence="3">XPB/Ssl2-like helicase family protein</fullName>
    </submittedName>
</protein>
<evidence type="ECO:0000313" key="4">
    <source>
        <dbReference type="Proteomes" id="UP000319094"/>
    </source>
</evidence>
<dbReference type="AlphaFoldDB" id="A0A542Y691"/>
<keyword evidence="3" id="KW-0347">Helicase</keyword>
<dbReference type="RefSeq" id="WP_141886863.1">
    <property type="nucleotide sequence ID" value="NZ_BAAAUY010000017.1"/>
</dbReference>
<feature type="region of interest" description="Disordered" evidence="1">
    <location>
        <begin position="503"/>
        <end position="536"/>
    </location>
</feature>
<dbReference type="OrthoDB" id="3415124at2"/>
<evidence type="ECO:0000313" key="3">
    <source>
        <dbReference type="EMBL" id="TQL43565.1"/>
    </source>
</evidence>
<comment type="caution">
    <text evidence="3">The sequence shown here is derived from an EMBL/GenBank/DDBJ whole genome shotgun (WGS) entry which is preliminary data.</text>
</comment>